<organism evidence="1 2">
    <name type="scientific">Methylophaga thiooxydans</name>
    <dbReference type="NCBI Taxonomy" id="392484"/>
    <lineage>
        <taxon>Bacteria</taxon>
        <taxon>Pseudomonadati</taxon>
        <taxon>Pseudomonadota</taxon>
        <taxon>Gammaproteobacteria</taxon>
        <taxon>Thiotrichales</taxon>
        <taxon>Piscirickettsiaceae</taxon>
        <taxon>Methylophaga</taxon>
    </lineage>
</organism>
<evidence type="ECO:0000313" key="2">
    <source>
        <dbReference type="Proteomes" id="UP000029999"/>
    </source>
</evidence>
<dbReference type="AlphaFoldDB" id="A0A0A0BH19"/>
<name>A0A0A0BH19_9GAMM</name>
<evidence type="ECO:0000313" key="1">
    <source>
        <dbReference type="EMBL" id="KGM07803.1"/>
    </source>
</evidence>
<comment type="caution">
    <text evidence="1">The sequence shown here is derived from an EMBL/GenBank/DDBJ whole genome shotgun (WGS) entry which is preliminary data.</text>
</comment>
<reference evidence="1 2" key="1">
    <citation type="submission" date="2014-09" db="EMBL/GenBank/DDBJ databases">
        <authorList>
            <person name="Grob C."/>
            <person name="Taubert M."/>
            <person name="Howat A.M."/>
            <person name="Burns O.J."/>
            <person name="Dixon J.L."/>
            <person name="Chen Y."/>
            <person name="Murrell J.C."/>
        </authorList>
    </citation>
    <scope>NUCLEOTIDE SEQUENCE [LARGE SCALE GENOMIC DNA]</scope>
    <source>
        <strain evidence="1">L4</strain>
    </source>
</reference>
<sequence length="37" mass="4159">MSAISVVKSITLDTMMKLNMAFFINLTLRSTTFSEDT</sequence>
<accession>A0A0A0BH19</accession>
<protein>
    <submittedName>
        <fullName evidence="1">Uncharacterized protein</fullName>
    </submittedName>
</protein>
<proteinExistence type="predicted"/>
<dbReference type="EMBL" id="JRQD01000001">
    <property type="protein sequence ID" value="KGM07803.1"/>
    <property type="molecule type" value="Genomic_DNA"/>
</dbReference>
<gene>
    <name evidence="1" type="ORF">LP43_0219</name>
</gene>
<dbReference type="Proteomes" id="UP000029999">
    <property type="component" value="Unassembled WGS sequence"/>
</dbReference>